<comment type="similarity">
    <text evidence="2 8">Belongs to the major facilitator superfamily. Sugar transporter (TC 2.A.1.1) family.</text>
</comment>
<name>A0A427XVZ1_9TREE</name>
<dbReference type="Gene3D" id="1.20.1250.20">
    <property type="entry name" value="MFS general substrate transporter like domains"/>
    <property type="match status" value="1"/>
</dbReference>
<feature type="transmembrane region" description="Helical" evidence="9">
    <location>
        <begin position="224"/>
        <end position="247"/>
    </location>
</feature>
<evidence type="ECO:0000256" key="7">
    <source>
        <dbReference type="ARBA" id="ARBA00049119"/>
    </source>
</evidence>
<accession>A0A427XVZ1</accession>
<dbReference type="EMBL" id="RSCD01000026">
    <property type="protein sequence ID" value="RSH82911.1"/>
    <property type="molecule type" value="Genomic_DNA"/>
</dbReference>
<feature type="transmembrane region" description="Helical" evidence="9">
    <location>
        <begin position="317"/>
        <end position="338"/>
    </location>
</feature>
<dbReference type="NCBIfam" id="TIGR00879">
    <property type="entry name" value="SP"/>
    <property type="match status" value="1"/>
</dbReference>
<dbReference type="InterPro" id="IPR020846">
    <property type="entry name" value="MFS_dom"/>
</dbReference>
<evidence type="ECO:0000313" key="12">
    <source>
        <dbReference type="Proteomes" id="UP000279259"/>
    </source>
</evidence>
<dbReference type="PANTHER" id="PTHR48022">
    <property type="entry name" value="PLASTIDIC GLUCOSE TRANSPORTER 4"/>
    <property type="match status" value="1"/>
</dbReference>
<feature type="transmembrane region" description="Helical" evidence="9">
    <location>
        <begin position="483"/>
        <end position="500"/>
    </location>
</feature>
<dbReference type="OrthoDB" id="6612291at2759"/>
<evidence type="ECO:0000259" key="10">
    <source>
        <dbReference type="PROSITE" id="PS50850"/>
    </source>
</evidence>
<feature type="transmembrane region" description="Helical" evidence="9">
    <location>
        <begin position="195"/>
        <end position="218"/>
    </location>
</feature>
<evidence type="ECO:0000256" key="4">
    <source>
        <dbReference type="ARBA" id="ARBA00022692"/>
    </source>
</evidence>
<dbReference type="InterPro" id="IPR036259">
    <property type="entry name" value="MFS_trans_sf"/>
</dbReference>
<feature type="domain" description="Major facilitator superfamily (MFS) profile" evidence="10">
    <location>
        <begin position="60"/>
        <end position="506"/>
    </location>
</feature>
<comment type="subcellular location">
    <subcellularLocation>
        <location evidence="1">Membrane</location>
        <topology evidence="1">Multi-pass membrane protein</topology>
    </subcellularLocation>
</comment>
<keyword evidence="6 9" id="KW-0472">Membrane</keyword>
<keyword evidence="3 8" id="KW-0813">Transport</keyword>
<keyword evidence="12" id="KW-1185">Reference proteome</keyword>
<feature type="transmembrane region" description="Helical" evidence="9">
    <location>
        <begin position="449"/>
        <end position="471"/>
    </location>
</feature>
<protein>
    <recommendedName>
        <fullName evidence="10">Major facilitator superfamily (MFS) profile domain-containing protein</fullName>
    </recommendedName>
</protein>
<dbReference type="GO" id="GO:0016020">
    <property type="term" value="C:membrane"/>
    <property type="evidence" value="ECO:0007669"/>
    <property type="project" value="UniProtKB-SubCell"/>
</dbReference>
<reference evidence="11 12" key="1">
    <citation type="submission" date="2018-11" db="EMBL/GenBank/DDBJ databases">
        <title>Genome sequence of Saitozyma podzolica DSM 27192.</title>
        <authorList>
            <person name="Aliyu H."/>
            <person name="Gorte O."/>
            <person name="Ochsenreither K."/>
        </authorList>
    </citation>
    <scope>NUCLEOTIDE SEQUENCE [LARGE SCALE GENOMIC DNA]</scope>
    <source>
        <strain evidence="11 12">DSM 27192</strain>
    </source>
</reference>
<dbReference type="InterPro" id="IPR003663">
    <property type="entry name" value="Sugar/inositol_transpt"/>
</dbReference>
<feature type="transmembrane region" description="Helical" evidence="9">
    <location>
        <begin position="418"/>
        <end position="437"/>
    </location>
</feature>
<dbReference type="SUPFAM" id="SSF103473">
    <property type="entry name" value="MFS general substrate transporter"/>
    <property type="match status" value="1"/>
</dbReference>
<evidence type="ECO:0000256" key="8">
    <source>
        <dbReference type="RuleBase" id="RU003346"/>
    </source>
</evidence>
<feature type="transmembrane region" description="Helical" evidence="9">
    <location>
        <begin position="104"/>
        <end position="125"/>
    </location>
</feature>
<dbReference type="InterPro" id="IPR050360">
    <property type="entry name" value="MFS_Sugar_Transporters"/>
</dbReference>
<organism evidence="11 12">
    <name type="scientific">Saitozyma podzolica</name>
    <dbReference type="NCBI Taxonomy" id="1890683"/>
    <lineage>
        <taxon>Eukaryota</taxon>
        <taxon>Fungi</taxon>
        <taxon>Dikarya</taxon>
        <taxon>Basidiomycota</taxon>
        <taxon>Agaricomycotina</taxon>
        <taxon>Tremellomycetes</taxon>
        <taxon>Tremellales</taxon>
        <taxon>Trimorphomycetaceae</taxon>
        <taxon>Saitozyma</taxon>
    </lineage>
</organism>
<comment type="caution">
    <text evidence="11">The sequence shown here is derived from an EMBL/GenBank/DDBJ whole genome shotgun (WGS) entry which is preliminary data.</text>
</comment>
<dbReference type="InterPro" id="IPR005828">
    <property type="entry name" value="MFS_sugar_transport-like"/>
</dbReference>
<feature type="transmembrane region" description="Helical" evidence="9">
    <location>
        <begin position="380"/>
        <end position="398"/>
    </location>
</feature>
<evidence type="ECO:0000256" key="3">
    <source>
        <dbReference type="ARBA" id="ARBA00022448"/>
    </source>
</evidence>
<feature type="transmembrane region" description="Helical" evidence="9">
    <location>
        <begin position="137"/>
        <end position="154"/>
    </location>
</feature>
<dbReference type="AlphaFoldDB" id="A0A427XVZ1"/>
<evidence type="ECO:0000256" key="1">
    <source>
        <dbReference type="ARBA" id="ARBA00004141"/>
    </source>
</evidence>
<evidence type="ECO:0000256" key="6">
    <source>
        <dbReference type="ARBA" id="ARBA00023136"/>
    </source>
</evidence>
<sequence length="538" mass="60164">MASNDPTQIQTFQSKGFDDTVEFEKGRVLAVSDESRAVTNEEHKLGLFEAVSTYPKIVIWCMFLCLPIIGIQYDQTVMGAYYALPAFQQRYGNYVGGKWVIPAQWQSAISMAGYLGQVIGALGVAAWPLDRFGPRRTLTVAVAAVVGCIFIQFFSQTIEVLYVGELLQGLVSGSFIVICVSYASELSPLPLRGILSSYANLCAVTGQFIGTGVTFAFQSRLDQWAYRIPFAIQWWWCIIYFIFIWFAPESPYWLVRKDREDEAVAVLTRLSGRHDSQQDALRRVAMMRVTNQMEKEASSSTTFAECFRGPNLRRTEICVVAYIIQVWGGAALMGYSTLFFELAGLPSKNAFALSLGSKGFAFAGTILSWFILWRVGRRTLYCWGQVALTCFLFVIGILDVMPNYPSHPGLQYSQAVMLMLFAFVYDFSIGPVEYVLLGEISSTRLRGKTIAVALAIKAVFGITNSVSMPYMMNSDHANMRGKAGFLFGGLNLLFAAWAFMRIPETKGRTFEEIDMLFERGVKAKDFSKYVSDADVHQE</sequence>
<dbReference type="PROSITE" id="PS50850">
    <property type="entry name" value="MFS"/>
    <property type="match status" value="1"/>
</dbReference>
<keyword evidence="5 9" id="KW-1133">Transmembrane helix</keyword>
<feature type="transmembrane region" description="Helical" evidence="9">
    <location>
        <begin position="350"/>
        <end position="373"/>
    </location>
</feature>
<evidence type="ECO:0000256" key="5">
    <source>
        <dbReference type="ARBA" id="ARBA00022989"/>
    </source>
</evidence>
<dbReference type="PANTHER" id="PTHR48022:SF83">
    <property type="entry name" value="MAJOR FACILITATOR SUPERFAMILY (MFS) PROFILE DOMAIN-CONTAINING PROTEIN"/>
    <property type="match status" value="1"/>
</dbReference>
<feature type="transmembrane region" description="Helical" evidence="9">
    <location>
        <begin position="160"/>
        <end position="183"/>
    </location>
</feature>
<comment type="catalytic activity">
    <reaction evidence="7">
        <text>myo-inositol(out) + H(+)(out) = myo-inositol(in) + H(+)(in)</text>
        <dbReference type="Rhea" id="RHEA:60364"/>
        <dbReference type="ChEBI" id="CHEBI:15378"/>
        <dbReference type="ChEBI" id="CHEBI:17268"/>
    </reaction>
</comment>
<proteinExistence type="inferred from homology"/>
<dbReference type="Proteomes" id="UP000279259">
    <property type="component" value="Unassembled WGS sequence"/>
</dbReference>
<evidence type="ECO:0000313" key="11">
    <source>
        <dbReference type="EMBL" id="RSH82911.1"/>
    </source>
</evidence>
<dbReference type="Pfam" id="PF00083">
    <property type="entry name" value="Sugar_tr"/>
    <property type="match status" value="1"/>
</dbReference>
<dbReference type="FunFam" id="1.20.1250.20:FF:000078">
    <property type="entry name" value="MFS maltose transporter, putative"/>
    <property type="match status" value="1"/>
</dbReference>
<evidence type="ECO:0000256" key="9">
    <source>
        <dbReference type="SAM" id="Phobius"/>
    </source>
</evidence>
<keyword evidence="4 9" id="KW-0812">Transmembrane</keyword>
<evidence type="ECO:0000256" key="2">
    <source>
        <dbReference type="ARBA" id="ARBA00010992"/>
    </source>
</evidence>
<dbReference type="GO" id="GO:0005351">
    <property type="term" value="F:carbohydrate:proton symporter activity"/>
    <property type="evidence" value="ECO:0007669"/>
    <property type="project" value="TreeGrafter"/>
</dbReference>
<feature type="transmembrane region" description="Helical" evidence="9">
    <location>
        <begin position="57"/>
        <end position="84"/>
    </location>
</feature>
<gene>
    <name evidence="11" type="ORF">EHS25_005901</name>
</gene>